<comment type="catalytic activity">
    <reaction evidence="11">
        <text>(R)-pantoate + beta-alanine + ATP = (R)-pantothenate + AMP + diphosphate + H(+)</text>
        <dbReference type="Rhea" id="RHEA:10912"/>
        <dbReference type="ChEBI" id="CHEBI:15378"/>
        <dbReference type="ChEBI" id="CHEBI:15980"/>
        <dbReference type="ChEBI" id="CHEBI:29032"/>
        <dbReference type="ChEBI" id="CHEBI:30616"/>
        <dbReference type="ChEBI" id="CHEBI:33019"/>
        <dbReference type="ChEBI" id="CHEBI:57966"/>
        <dbReference type="ChEBI" id="CHEBI:456215"/>
        <dbReference type="EC" id="6.3.2.1"/>
    </reaction>
</comment>
<evidence type="ECO:0000256" key="6">
    <source>
        <dbReference type="ARBA" id="ARBA00022655"/>
    </source>
</evidence>
<comment type="pathway">
    <text evidence="1">Cofactor biosynthesis; (R)-pantothenate biosynthesis; (R)-pantothenate from (R)-pantoate and beta-alanine: step 1/1.</text>
</comment>
<evidence type="ECO:0000256" key="3">
    <source>
        <dbReference type="ARBA" id="ARBA00012219"/>
    </source>
</evidence>
<gene>
    <name evidence="12" type="ORF">VTL71DRAFT_13644</name>
</gene>
<dbReference type="Gene3D" id="3.30.1300.10">
    <property type="entry name" value="Pantoate-beta-alanine ligase, C-terminal domain"/>
    <property type="match status" value="1"/>
</dbReference>
<dbReference type="SUPFAM" id="SSF52374">
    <property type="entry name" value="Nucleotidylyl transferase"/>
    <property type="match status" value="1"/>
</dbReference>
<evidence type="ECO:0000256" key="9">
    <source>
        <dbReference type="ARBA" id="ARBA00029902"/>
    </source>
</evidence>
<evidence type="ECO:0000256" key="1">
    <source>
        <dbReference type="ARBA" id="ARBA00004990"/>
    </source>
</evidence>
<dbReference type="CDD" id="cd00560">
    <property type="entry name" value="PanC"/>
    <property type="match status" value="1"/>
</dbReference>
<comment type="similarity">
    <text evidence="2">Belongs to the pantothenate synthetase family.</text>
</comment>
<organism evidence="12 13">
    <name type="scientific">Oculimacula yallundae</name>
    <dbReference type="NCBI Taxonomy" id="86028"/>
    <lineage>
        <taxon>Eukaryota</taxon>
        <taxon>Fungi</taxon>
        <taxon>Dikarya</taxon>
        <taxon>Ascomycota</taxon>
        <taxon>Pezizomycotina</taxon>
        <taxon>Leotiomycetes</taxon>
        <taxon>Helotiales</taxon>
        <taxon>Ploettnerulaceae</taxon>
        <taxon>Oculimacula</taxon>
    </lineage>
</organism>
<comment type="caution">
    <text evidence="12">The sequence shown here is derived from an EMBL/GenBank/DDBJ whole genome shotgun (WGS) entry which is preliminary data.</text>
</comment>
<evidence type="ECO:0000313" key="12">
    <source>
        <dbReference type="EMBL" id="KAL2070618.1"/>
    </source>
</evidence>
<dbReference type="Proteomes" id="UP001595075">
    <property type="component" value="Unassembled WGS sequence"/>
</dbReference>
<keyword evidence="13" id="KW-1185">Reference proteome</keyword>
<dbReference type="PANTHER" id="PTHR21299">
    <property type="entry name" value="CYTIDYLATE KINASE/PANTOATE-BETA-ALANINE LIGASE"/>
    <property type="match status" value="1"/>
</dbReference>
<keyword evidence="5" id="KW-0436">Ligase</keyword>
<proteinExistence type="inferred from homology"/>
<evidence type="ECO:0000256" key="8">
    <source>
        <dbReference type="ARBA" id="ARBA00022840"/>
    </source>
</evidence>
<evidence type="ECO:0000313" key="13">
    <source>
        <dbReference type="Proteomes" id="UP001595075"/>
    </source>
</evidence>
<keyword evidence="7" id="KW-0547">Nucleotide-binding</keyword>
<dbReference type="EC" id="6.3.2.1" evidence="3"/>
<keyword evidence="8" id="KW-0067">ATP-binding</keyword>
<evidence type="ECO:0000256" key="4">
    <source>
        <dbReference type="ARBA" id="ARBA00015647"/>
    </source>
</evidence>
<dbReference type="PANTHER" id="PTHR21299:SF1">
    <property type="entry name" value="PANTOATE--BETA-ALANINE LIGASE"/>
    <property type="match status" value="1"/>
</dbReference>
<dbReference type="Gene3D" id="3.40.50.620">
    <property type="entry name" value="HUPs"/>
    <property type="match status" value="1"/>
</dbReference>
<dbReference type="EMBL" id="JAZHXI010000006">
    <property type="protein sequence ID" value="KAL2070618.1"/>
    <property type="molecule type" value="Genomic_DNA"/>
</dbReference>
<dbReference type="InterPro" id="IPR014729">
    <property type="entry name" value="Rossmann-like_a/b/a_fold"/>
</dbReference>
<dbReference type="NCBIfam" id="TIGR00018">
    <property type="entry name" value="panC"/>
    <property type="match status" value="1"/>
</dbReference>
<dbReference type="HAMAP" id="MF_00158">
    <property type="entry name" value="PanC"/>
    <property type="match status" value="1"/>
</dbReference>
<dbReference type="InterPro" id="IPR003721">
    <property type="entry name" value="Pantoate_ligase"/>
</dbReference>
<dbReference type="InterPro" id="IPR042176">
    <property type="entry name" value="Pantoate_ligase_C"/>
</dbReference>
<protein>
    <recommendedName>
        <fullName evidence="4">Pantoate--beta-alanine ligase</fullName>
        <ecNumber evidence="3">6.3.2.1</ecNumber>
    </recommendedName>
    <alternativeName>
        <fullName evidence="10">Pantoate-activating enzyme</fullName>
    </alternativeName>
    <alternativeName>
        <fullName evidence="9">Pantothenate synthetase</fullName>
    </alternativeName>
</protein>
<evidence type="ECO:0000256" key="5">
    <source>
        <dbReference type="ARBA" id="ARBA00022598"/>
    </source>
</evidence>
<evidence type="ECO:0000256" key="7">
    <source>
        <dbReference type="ARBA" id="ARBA00022741"/>
    </source>
</evidence>
<evidence type="ECO:0000256" key="11">
    <source>
        <dbReference type="ARBA" id="ARBA00048258"/>
    </source>
</evidence>
<evidence type="ECO:0000256" key="10">
    <source>
        <dbReference type="ARBA" id="ARBA00032806"/>
    </source>
</evidence>
<accession>A0ABR4CL25</accession>
<name>A0ABR4CL25_9HELO</name>
<reference evidence="12 13" key="1">
    <citation type="journal article" date="2024" name="Commun. Biol.">
        <title>Comparative genomic analysis of thermophilic fungi reveals convergent evolutionary adaptations and gene losses.</title>
        <authorList>
            <person name="Steindorff A.S."/>
            <person name="Aguilar-Pontes M.V."/>
            <person name="Robinson A.J."/>
            <person name="Andreopoulos B."/>
            <person name="LaButti K."/>
            <person name="Kuo A."/>
            <person name="Mondo S."/>
            <person name="Riley R."/>
            <person name="Otillar R."/>
            <person name="Haridas S."/>
            <person name="Lipzen A."/>
            <person name="Grimwood J."/>
            <person name="Schmutz J."/>
            <person name="Clum A."/>
            <person name="Reid I.D."/>
            <person name="Moisan M.C."/>
            <person name="Butler G."/>
            <person name="Nguyen T.T.M."/>
            <person name="Dewar K."/>
            <person name="Conant G."/>
            <person name="Drula E."/>
            <person name="Henrissat B."/>
            <person name="Hansel C."/>
            <person name="Singer S."/>
            <person name="Hutchinson M.I."/>
            <person name="de Vries R.P."/>
            <person name="Natvig D.O."/>
            <person name="Powell A.J."/>
            <person name="Tsang A."/>
            <person name="Grigoriev I.V."/>
        </authorList>
    </citation>
    <scope>NUCLEOTIDE SEQUENCE [LARGE SCALE GENOMIC DNA]</scope>
    <source>
        <strain evidence="12 13">CBS 494.80</strain>
    </source>
</reference>
<sequence>MFSYTTKQFVPVFERRLTSSKIVISSPRSFSTSGAVRARTRDQVIPNTTIKVFREVSALRQWRSKQLHDYRSVGLVPTMGALHEGHLSLIRLAAKENSSVVVSIYVNPTQFGVHEDLDSYPKTWTKDIEMLKDLDRELASDGGNLGKIAAVFAPTTEEMYPSGPPSQEVDGKGSFITITPVGEVLEGASRPTFFRGVATVCMKLFNIVTPEKVYFGQKDVQQTVVIKKMVKDFRMDMQVIIGETKREPDGLALSSRNVYLGSRRRKVATALSMALKVAEAAYLRGCRSRDELLGPANELVKLLLEAQFQMKPEQRVKFEIDYISLADPDTMQESEEVDEKKGAILSGALKILPVESPQAGEDLGLADGPPVRLIDNIILNPIEG</sequence>
<keyword evidence="6" id="KW-0566">Pantothenate biosynthesis</keyword>
<dbReference type="Pfam" id="PF02569">
    <property type="entry name" value="Pantoate_ligase"/>
    <property type="match status" value="1"/>
</dbReference>
<evidence type="ECO:0000256" key="2">
    <source>
        <dbReference type="ARBA" id="ARBA00009256"/>
    </source>
</evidence>